<accession>A0A210QC13</accession>
<dbReference type="AlphaFoldDB" id="A0A210QC13"/>
<evidence type="ECO:0000313" key="7">
    <source>
        <dbReference type="Proteomes" id="UP000242188"/>
    </source>
</evidence>
<dbReference type="Proteomes" id="UP000242188">
    <property type="component" value="Unassembled WGS sequence"/>
</dbReference>
<dbReference type="InterPro" id="IPR036812">
    <property type="entry name" value="NAD(P)_OxRdtase_dom_sf"/>
</dbReference>
<evidence type="ECO:0000256" key="2">
    <source>
        <dbReference type="PIRSR" id="PIRSR000097-1"/>
    </source>
</evidence>
<dbReference type="PROSITE" id="PS00798">
    <property type="entry name" value="ALDOKETO_REDUCTASE_1"/>
    <property type="match status" value="1"/>
</dbReference>
<name>A0A210QC13_MIZYE</name>
<feature type="domain" description="NADP-dependent oxidoreductase" evidence="5">
    <location>
        <begin position="17"/>
        <end position="290"/>
    </location>
</feature>
<dbReference type="InterPro" id="IPR018170">
    <property type="entry name" value="Aldo/ket_reductase_CS"/>
</dbReference>
<dbReference type="PIRSF" id="PIRSF000097">
    <property type="entry name" value="AKR"/>
    <property type="match status" value="1"/>
</dbReference>
<dbReference type="PROSITE" id="PS00062">
    <property type="entry name" value="ALDOKETO_REDUCTASE_2"/>
    <property type="match status" value="1"/>
</dbReference>
<dbReference type="GO" id="GO:0016616">
    <property type="term" value="F:oxidoreductase activity, acting on the CH-OH group of donors, NAD or NADP as acceptor"/>
    <property type="evidence" value="ECO:0007669"/>
    <property type="project" value="UniProtKB-ARBA"/>
</dbReference>
<evidence type="ECO:0000256" key="4">
    <source>
        <dbReference type="PIRSR" id="PIRSR000097-3"/>
    </source>
</evidence>
<keyword evidence="7" id="KW-1185">Reference proteome</keyword>
<proteinExistence type="predicted"/>
<dbReference type="InterPro" id="IPR023210">
    <property type="entry name" value="NADP_OxRdtase_dom"/>
</dbReference>
<reference evidence="6 7" key="1">
    <citation type="journal article" date="2017" name="Nat. Ecol. Evol.">
        <title>Scallop genome provides insights into evolution of bilaterian karyotype and development.</title>
        <authorList>
            <person name="Wang S."/>
            <person name="Zhang J."/>
            <person name="Jiao W."/>
            <person name="Li J."/>
            <person name="Xun X."/>
            <person name="Sun Y."/>
            <person name="Guo X."/>
            <person name="Huan P."/>
            <person name="Dong B."/>
            <person name="Zhang L."/>
            <person name="Hu X."/>
            <person name="Sun X."/>
            <person name="Wang J."/>
            <person name="Zhao C."/>
            <person name="Wang Y."/>
            <person name="Wang D."/>
            <person name="Huang X."/>
            <person name="Wang R."/>
            <person name="Lv J."/>
            <person name="Li Y."/>
            <person name="Zhang Z."/>
            <person name="Liu B."/>
            <person name="Lu W."/>
            <person name="Hui Y."/>
            <person name="Liang J."/>
            <person name="Zhou Z."/>
            <person name="Hou R."/>
            <person name="Li X."/>
            <person name="Liu Y."/>
            <person name="Li H."/>
            <person name="Ning X."/>
            <person name="Lin Y."/>
            <person name="Zhao L."/>
            <person name="Xing Q."/>
            <person name="Dou J."/>
            <person name="Li Y."/>
            <person name="Mao J."/>
            <person name="Guo H."/>
            <person name="Dou H."/>
            <person name="Li T."/>
            <person name="Mu C."/>
            <person name="Jiang W."/>
            <person name="Fu Q."/>
            <person name="Fu X."/>
            <person name="Miao Y."/>
            <person name="Liu J."/>
            <person name="Yu Q."/>
            <person name="Li R."/>
            <person name="Liao H."/>
            <person name="Li X."/>
            <person name="Kong Y."/>
            <person name="Jiang Z."/>
            <person name="Chourrout D."/>
            <person name="Li R."/>
            <person name="Bao Z."/>
        </authorList>
    </citation>
    <scope>NUCLEOTIDE SEQUENCE [LARGE SCALE GENOMIC DNA]</scope>
    <source>
        <strain evidence="6 7">PY_sf001</strain>
    </source>
</reference>
<feature type="binding site" evidence="3">
    <location>
        <position position="111"/>
    </location>
    <ligand>
        <name>substrate</name>
    </ligand>
</feature>
<dbReference type="Gene3D" id="3.20.20.100">
    <property type="entry name" value="NADP-dependent oxidoreductase domain"/>
    <property type="match status" value="1"/>
</dbReference>
<organism evidence="6 7">
    <name type="scientific">Mizuhopecten yessoensis</name>
    <name type="common">Japanese scallop</name>
    <name type="synonym">Patinopecten yessoensis</name>
    <dbReference type="NCBI Taxonomy" id="6573"/>
    <lineage>
        <taxon>Eukaryota</taxon>
        <taxon>Metazoa</taxon>
        <taxon>Spiralia</taxon>
        <taxon>Lophotrochozoa</taxon>
        <taxon>Mollusca</taxon>
        <taxon>Bivalvia</taxon>
        <taxon>Autobranchia</taxon>
        <taxon>Pteriomorphia</taxon>
        <taxon>Pectinida</taxon>
        <taxon>Pectinoidea</taxon>
        <taxon>Pectinidae</taxon>
        <taxon>Mizuhopecten</taxon>
    </lineage>
</organism>
<gene>
    <name evidence="6" type="ORF">KP79_PYT12997</name>
</gene>
<dbReference type="OrthoDB" id="416253at2759"/>
<dbReference type="PRINTS" id="PR00069">
    <property type="entry name" value="ALDKETRDTASE"/>
</dbReference>
<dbReference type="EMBL" id="NEDP02004225">
    <property type="protein sequence ID" value="OWF46273.1"/>
    <property type="molecule type" value="Genomic_DNA"/>
</dbReference>
<sequence length="314" mass="35751">MAKVLSLSNGKKIPQIGLGTSRIPKDILEDTVCLAIEKGYRHFDTAFAYYNEVEIGNALKRKFEDGTVKRDELFVTSKLSSQYQAEEDVCPACTESLRRLQLDYVDLFLIHSPLSLKNPGYFATKPVDTAYLERDLKLTWRAMEELVFSGKAKSIGLSNFNSQQIDYISQGARIKPVMNQVELNIRFPQYQLERFCAERGILLTAYAPMGAPGHPKLLNTKDKVPLLMDPNIIKLAEKYGKNQGQILLKSLVERNVVLIPMSTNPDRLTSNLQLYDFELSKEDSKLIAGLEDGIRHFRRPTREDHPDYPFLISF</sequence>
<dbReference type="InterPro" id="IPR020471">
    <property type="entry name" value="AKR"/>
</dbReference>
<keyword evidence="1" id="KW-0560">Oxidoreductase</keyword>
<comment type="caution">
    <text evidence="6">The sequence shown here is derived from an EMBL/GenBank/DDBJ whole genome shotgun (WGS) entry which is preliminary data.</text>
</comment>
<dbReference type="SUPFAM" id="SSF51430">
    <property type="entry name" value="NAD(P)-linked oxidoreductase"/>
    <property type="match status" value="1"/>
</dbReference>
<feature type="site" description="Lowers pKa of active site Tyr" evidence="4">
    <location>
        <position position="78"/>
    </location>
</feature>
<feature type="active site" description="Proton donor" evidence="2">
    <location>
        <position position="49"/>
    </location>
</feature>
<dbReference type="Pfam" id="PF00248">
    <property type="entry name" value="Aldo_ket_red"/>
    <property type="match status" value="1"/>
</dbReference>
<evidence type="ECO:0000256" key="1">
    <source>
        <dbReference type="ARBA" id="ARBA00023002"/>
    </source>
</evidence>
<protein>
    <submittedName>
        <fullName evidence="6">1,5-anhydro-D-fructose reductase</fullName>
    </submittedName>
</protein>
<dbReference type="PANTHER" id="PTHR11732">
    <property type="entry name" value="ALDO/KETO REDUCTASE"/>
    <property type="match status" value="1"/>
</dbReference>
<evidence type="ECO:0000313" key="6">
    <source>
        <dbReference type="EMBL" id="OWF46273.1"/>
    </source>
</evidence>
<dbReference type="FunFam" id="3.20.20.100:FF:000002">
    <property type="entry name" value="2,5-diketo-D-gluconic acid reductase A"/>
    <property type="match status" value="1"/>
</dbReference>
<evidence type="ECO:0000256" key="3">
    <source>
        <dbReference type="PIRSR" id="PIRSR000097-2"/>
    </source>
</evidence>
<evidence type="ECO:0000259" key="5">
    <source>
        <dbReference type="Pfam" id="PF00248"/>
    </source>
</evidence>